<dbReference type="SUPFAM" id="SSF50129">
    <property type="entry name" value="GroES-like"/>
    <property type="match status" value="1"/>
</dbReference>
<dbReference type="Pfam" id="PF08240">
    <property type="entry name" value="ADH_N"/>
    <property type="match status" value="1"/>
</dbReference>
<dbReference type="EMBL" id="KQ964474">
    <property type="protein sequence ID" value="KXN71465.1"/>
    <property type="molecule type" value="Genomic_DNA"/>
</dbReference>
<dbReference type="GO" id="GO:0016651">
    <property type="term" value="F:oxidoreductase activity, acting on NAD(P)H"/>
    <property type="evidence" value="ECO:0007669"/>
    <property type="project" value="TreeGrafter"/>
</dbReference>
<dbReference type="SUPFAM" id="SSF51735">
    <property type="entry name" value="NAD(P)-binding Rossmann-fold domains"/>
    <property type="match status" value="1"/>
</dbReference>
<protein>
    <submittedName>
        <fullName evidence="4">NAD(P)-binding protein</fullName>
    </submittedName>
</protein>
<gene>
    <name evidence="4" type="ORF">CONCODRAFT_78298</name>
</gene>
<accession>A0A137P8Y7</accession>
<evidence type="ECO:0000259" key="3">
    <source>
        <dbReference type="SMART" id="SM00829"/>
    </source>
</evidence>
<dbReference type="OMA" id="AFYTNHQ"/>
<name>A0A137P8Y7_CONC2</name>
<dbReference type="Gene3D" id="3.90.180.10">
    <property type="entry name" value="Medium-chain alcohol dehydrogenases, catalytic domain"/>
    <property type="match status" value="1"/>
</dbReference>
<feature type="domain" description="Enoyl reductase (ER)" evidence="3">
    <location>
        <begin position="11"/>
        <end position="330"/>
    </location>
</feature>
<dbReference type="Proteomes" id="UP000070444">
    <property type="component" value="Unassembled WGS sequence"/>
</dbReference>
<dbReference type="InterPro" id="IPR013149">
    <property type="entry name" value="ADH-like_C"/>
</dbReference>
<dbReference type="InterPro" id="IPR013154">
    <property type="entry name" value="ADH-like_N"/>
</dbReference>
<evidence type="ECO:0000313" key="5">
    <source>
        <dbReference type="Proteomes" id="UP000070444"/>
    </source>
</evidence>
<organism evidence="4 5">
    <name type="scientific">Conidiobolus coronatus (strain ATCC 28846 / CBS 209.66 / NRRL 28638)</name>
    <name type="common">Delacroixia coronata</name>
    <dbReference type="NCBI Taxonomy" id="796925"/>
    <lineage>
        <taxon>Eukaryota</taxon>
        <taxon>Fungi</taxon>
        <taxon>Fungi incertae sedis</taxon>
        <taxon>Zoopagomycota</taxon>
        <taxon>Entomophthoromycotina</taxon>
        <taxon>Entomophthoromycetes</taxon>
        <taxon>Entomophthorales</taxon>
        <taxon>Ancylistaceae</taxon>
        <taxon>Conidiobolus</taxon>
    </lineage>
</organism>
<keyword evidence="2" id="KW-0560">Oxidoreductase</keyword>
<dbReference type="InterPro" id="IPR020843">
    <property type="entry name" value="ER"/>
</dbReference>
<dbReference type="OrthoDB" id="7482721at2759"/>
<proteinExistence type="predicted"/>
<evidence type="ECO:0000313" key="4">
    <source>
        <dbReference type="EMBL" id="KXN71465.1"/>
    </source>
</evidence>
<evidence type="ECO:0000256" key="1">
    <source>
        <dbReference type="ARBA" id="ARBA00022857"/>
    </source>
</evidence>
<dbReference type="GO" id="GO:0070402">
    <property type="term" value="F:NADPH binding"/>
    <property type="evidence" value="ECO:0007669"/>
    <property type="project" value="TreeGrafter"/>
</dbReference>
<keyword evidence="1" id="KW-0521">NADP</keyword>
<dbReference type="PANTHER" id="PTHR48106">
    <property type="entry name" value="QUINONE OXIDOREDUCTASE PIG3-RELATED"/>
    <property type="match status" value="1"/>
</dbReference>
<dbReference type="CDD" id="cd05282">
    <property type="entry name" value="ETR_like"/>
    <property type="match status" value="1"/>
</dbReference>
<dbReference type="Gene3D" id="3.40.50.720">
    <property type="entry name" value="NAD(P)-binding Rossmann-like Domain"/>
    <property type="match status" value="1"/>
</dbReference>
<evidence type="ECO:0000256" key="2">
    <source>
        <dbReference type="ARBA" id="ARBA00023002"/>
    </source>
</evidence>
<dbReference type="STRING" id="796925.A0A137P8Y7"/>
<dbReference type="InterPro" id="IPR036291">
    <property type="entry name" value="NAD(P)-bd_dom_sf"/>
</dbReference>
<keyword evidence="5" id="KW-1185">Reference proteome</keyword>
<dbReference type="Pfam" id="PF00107">
    <property type="entry name" value="ADH_zinc_N"/>
    <property type="match status" value="1"/>
</dbReference>
<reference evidence="4 5" key="1">
    <citation type="journal article" date="2015" name="Genome Biol. Evol.">
        <title>Phylogenomic analyses indicate that early fungi evolved digesting cell walls of algal ancestors of land plants.</title>
        <authorList>
            <person name="Chang Y."/>
            <person name="Wang S."/>
            <person name="Sekimoto S."/>
            <person name="Aerts A.L."/>
            <person name="Choi C."/>
            <person name="Clum A."/>
            <person name="LaButti K.M."/>
            <person name="Lindquist E.A."/>
            <person name="Yee Ngan C."/>
            <person name="Ohm R.A."/>
            <person name="Salamov A.A."/>
            <person name="Grigoriev I.V."/>
            <person name="Spatafora J.W."/>
            <person name="Berbee M.L."/>
        </authorList>
    </citation>
    <scope>NUCLEOTIDE SEQUENCE [LARGE SCALE GENOMIC DNA]</scope>
    <source>
        <strain evidence="4 5">NRRL 28638</strain>
    </source>
</reference>
<dbReference type="InterPro" id="IPR011032">
    <property type="entry name" value="GroES-like_sf"/>
</dbReference>
<sequence>MPLEARFNKGDSFSEIKIVEVPKPTIKEDNEILVRYVLNPINPSDLWSIRGAYPGFRPKSYPAIPGLEGMGVVDAVGKSVDSVQIGQRVIITERSRYTSGTWRDYVVLKQTDVIPVPDNISDETAAQAIVNPVTAYAMLDEVDIPKGEYLLQTAGASVIGRIIIQFAKVRGVKTISLVRRKEQIEELKAIGADEVLCTEDGTNIYKEVKRITNGKFAYGAFDSVGGELGIRIAQSVRDNGHIFLYGALDGLTVTTSTHALLFRNVHYNGFWLTKFLREAGREKVLNTFMNVFELLGNGITPLAGKKFPLEKLSEALEYSEKEARGGKVLLTHNTKPSKL</sequence>
<dbReference type="AlphaFoldDB" id="A0A137P8Y7"/>
<dbReference type="SMART" id="SM00829">
    <property type="entry name" value="PKS_ER"/>
    <property type="match status" value="1"/>
</dbReference>
<dbReference type="PANTHER" id="PTHR48106:SF2">
    <property type="entry name" value="ZN2+-BINDING DEHYDROGENASE"/>
    <property type="match status" value="1"/>
</dbReference>